<dbReference type="AlphaFoldDB" id="A0A4S8MQ99"/>
<gene>
    <name evidence="2" type="ORF">K435DRAFT_713147</name>
</gene>
<organism evidence="2 3">
    <name type="scientific">Dendrothele bispora (strain CBS 962.96)</name>
    <dbReference type="NCBI Taxonomy" id="1314807"/>
    <lineage>
        <taxon>Eukaryota</taxon>
        <taxon>Fungi</taxon>
        <taxon>Dikarya</taxon>
        <taxon>Basidiomycota</taxon>
        <taxon>Agaricomycotina</taxon>
        <taxon>Agaricomycetes</taxon>
        <taxon>Agaricomycetidae</taxon>
        <taxon>Agaricales</taxon>
        <taxon>Agaricales incertae sedis</taxon>
        <taxon>Dendrothele</taxon>
    </lineage>
</organism>
<evidence type="ECO:0000256" key="1">
    <source>
        <dbReference type="SAM" id="Coils"/>
    </source>
</evidence>
<reference evidence="2 3" key="1">
    <citation type="journal article" date="2019" name="Nat. Ecol. Evol.">
        <title>Megaphylogeny resolves global patterns of mushroom evolution.</title>
        <authorList>
            <person name="Varga T."/>
            <person name="Krizsan K."/>
            <person name="Foldi C."/>
            <person name="Dima B."/>
            <person name="Sanchez-Garcia M."/>
            <person name="Sanchez-Ramirez S."/>
            <person name="Szollosi G.J."/>
            <person name="Szarkandi J.G."/>
            <person name="Papp V."/>
            <person name="Albert L."/>
            <person name="Andreopoulos W."/>
            <person name="Angelini C."/>
            <person name="Antonin V."/>
            <person name="Barry K.W."/>
            <person name="Bougher N.L."/>
            <person name="Buchanan P."/>
            <person name="Buyck B."/>
            <person name="Bense V."/>
            <person name="Catcheside P."/>
            <person name="Chovatia M."/>
            <person name="Cooper J."/>
            <person name="Damon W."/>
            <person name="Desjardin D."/>
            <person name="Finy P."/>
            <person name="Geml J."/>
            <person name="Haridas S."/>
            <person name="Hughes K."/>
            <person name="Justo A."/>
            <person name="Karasinski D."/>
            <person name="Kautmanova I."/>
            <person name="Kiss B."/>
            <person name="Kocsube S."/>
            <person name="Kotiranta H."/>
            <person name="LaButti K.M."/>
            <person name="Lechner B.E."/>
            <person name="Liimatainen K."/>
            <person name="Lipzen A."/>
            <person name="Lukacs Z."/>
            <person name="Mihaltcheva S."/>
            <person name="Morgado L.N."/>
            <person name="Niskanen T."/>
            <person name="Noordeloos M.E."/>
            <person name="Ohm R.A."/>
            <person name="Ortiz-Santana B."/>
            <person name="Ovrebo C."/>
            <person name="Racz N."/>
            <person name="Riley R."/>
            <person name="Savchenko A."/>
            <person name="Shiryaev A."/>
            <person name="Soop K."/>
            <person name="Spirin V."/>
            <person name="Szebenyi C."/>
            <person name="Tomsovsky M."/>
            <person name="Tulloss R.E."/>
            <person name="Uehling J."/>
            <person name="Grigoriev I.V."/>
            <person name="Vagvolgyi C."/>
            <person name="Papp T."/>
            <person name="Martin F.M."/>
            <person name="Miettinen O."/>
            <person name="Hibbett D.S."/>
            <person name="Nagy L.G."/>
        </authorList>
    </citation>
    <scope>NUCLEOTIDE SEQUENCE [LARGE SCALE GENOMIC DNA]</scope>
    <source>
        <strain evidence="2 3">CBS 962.96</strain>
    </source>
</reference>
<dbReference type="PANTHER" id="PTHR39472">
    <property type="entry name" value="EXPRESSED PROTEIN"/>
    <property type="match status" value="1"/>
</dbReference>
<sequence length="237" mass="27572">MTIIEGENDLTHLWSIILELSEQLNQNRSLSVSLYTQAGNVKSQATHSQTGFVLRRFNLDKTKEEYEAELERMNNAMAAENQGLQHDNKQLNSLIKEYEQTLDTLMKSFRNRAKDVQERELSLVREYETKLLEMEEENATRDLAASTAISESLSKMSHLLRQCLRAQGGEEPKDFDARRKKSKFVHEREPWTTSDATQAEWALEREIELARLEKENEELRRMLGLLPATQVRREDDS</sequence>
<dbReference type="EMBL" id="ML179050">
    <property type="protein sequence ID" value="THV05213.1"/>
    <property type="molecule type" value="Genomic_DNA"/>
</dbReference>
<keyword evidence="1" id="KW-0175">Coiled coil</keyword>
<name>A0A4S8MQ99_DENBC</name>
<accession>A0A4S8MQ99</accession>
<proteinExistence type="predicted"/>
<dbReference type="PANTHER" id="PTHR39472:SF1">
    <property type="entry name" value="EXPRESSED PROTEIN"/>
    <property type="match status" value="1"/>
</dbReference>
<evidence type="ECO:0000313" key="2">
    <source>
        <dbReference type="EMBL" id="THV05213.1"/>
    </source>
</evidence>
<protein>
    <submittedName>
        <fullName evidence="2">Uncharacterized protein</fullName>
    </submittedName>
</protein>
<dbReference type="OrthoDB" id="21214at2759"/>
<keyword evidence="3" id="KW-1185">Reference proteome</keyword>
<feature type="coiled-coil region" evidence="1">
    <location>
        <begin position="56"/>
        <end position="137"/>
    </location>
</feature>
<evidence type="ECO:0000313" key="3">
    <source>
        <dbReference type="Proteomes" id="UP000297245"/>
    </source>
</evidence>
<dbReference type="Proteomes" id="UP000297245">
    <property type="component" value="Unassembled WGS sequence"/>
</dbReference>